<dbReference type="Proteomes" id="UP001279734">
    <property type="component" value="Unassembled WGS sequence"/>
</dbReference>
<feature type="transmembrane region" description="Helical" evidence="1">
    <location>
        <begin position="112"/>
        <end position="133"/>
    </location>
</feature>
<reference evidence="2" key="1">
    <citation type="submission" date="2023-05" db="EMBL/GenBank/DDBJ databases">
        <title>Nepenthes gracilis genome sequencing.</title>
        <authorList>
            <person name="Fukushima K."/>
        </authorList>
    </citation>
    <scope>NUCLEOTIDE SEQUENCE</scope>
    <source>
        <strain evidence="2">SING2019-196</strain>
    </source>
</reference>
<evidence type="ECO:0000313" key="3">
    <source>
        <dbReference type="Proteomes" id="UP001279734"/>
    </source>
</evidence>
<keyword evidence="1" id="KW-0472">Membrane</keyword>
<name>A0AAD3SXZ1_NEPGR</name>
<comment type="caution">
    <text evidence="2">The sequence shown here is derived from an EMBL/GenBank/DDBJ whole genome shotgun (WGS) entry which is preliminary data.</text>
</comment>
<dbReference type="AlphaFoldDB" id="A0AAD3SXZ1"/>
<keyword evidence="1" id="KW-1133">Transmembrane helix</keyword>
<proteinExistence type="predicted"/>
<keyword evidence="3" id="KW-1185">Reference proteome</keyword>
<sequence>MIGMSVSPPLTHSPARPRGLSWVVNAALESLDSFTYKNLIDLSQVAGASEGAFVSLILLNEDLGSLLCQNMQTHIDALSGSTNTYVSETVSTLGVNGLPGCFVDDLECSYDAAMWTMFLVRFFAVVGAGWVFFAPRCLCRFCCEAFYVAEASVAAHGFEFTIVLLSGHVKGGPALLLMGFAGCFATQDDFEISGTSLADRC</sequence>
<organism evidence="2 3">
    <name type="scientific">Nepenthes gracilis</name>
    <name type="common">Slender pitcher plant</name>
    <dbReference type="NCBI Taxonomy" id="150966"/>
    <lineage>
        <taxon>Eukaryota</taxon>
        <taxon>Viridiplantae</taxon>
        <taxon>Streptophyta</taxon>
        <taxon>Embryophyta</taxon>
        <taxon>Tracheophyta</taxon>
        <taxon>Spermatophyta</taxon>
        <taxon>Magnoliopsida</taxon>
        <taxon>eudicotyledons</taxon>
        <taxon>Gunneridae</taxon>
        <taxon>Pentapetalae</taxon>
        <taxon>Caryophyllales</taxon>
        <taxon>Nepenthaceae</taxon>
        <taxon>Nepenthes</taxon>
    </lineage>
</organism>
<evidence type="ECO:0000313" key="2">
    <source>
        <dbReference type="EMBL" id="GMH19880.1"/>
    </source>
</evidence>
<evidence type="ECO:0000256" key="1">
    <source>
        <dbReference type="SAM" id="Phobius"/>
    </source>
</evidence>
<keyword evidence="1" id="KW-0812">Transmembrane</keyword>
<dbReference type="EMBL" id="BSYO01000021">
    <property type="protein sequence ID" value="GMH19880.1"/>
    <property type="molecule type" value="Genomic_DNA"/>
</dbReference>
<gene>
    <name evidence="2" type="ORF">Nepgr_021721</name>
</gene>
<protein>
    <submittedName>
        <fullName evidence="2">Uncharacterized protein</fullName>
    </submittedName>
</protein>
<accession>A0AAD3SXZ1</accession>